<feature type="compositionally biased region" description="Basic and acidic residues" evidence="1">
    <location>
        <begin position="26"/>
        <end position="36"/>
    </location>
</feature>
<sequence length="653" mass="72252">MVIFETSDSLATPSSKRRFPAAFRGQRADRPRRPERQSTGPATLSSADLGVTVQWADSRRAHDLLAARATTDRVATGELLRRLREAVPTPSPTRHQAHALVALAGVLMHEATSPAGFADAALLYEAAFTAHGARVLPEEAQHLFASALIGAGRHVHADALYATWSHTDQAQRQVDADRQNPHHRIETPVSPDAWRHAFNHVFAAAGLEPPRHAEATLDGAETAGHAFDRLRAPQVTPVQGPLVTVIMSCYRPGPEIHTAIASIRAQSWQNLELLIIDDGSPAEYDGIFTELAALAVLDPRLRLVRQERNRGTYACRNIALDLACGDFVTMHDSDDWAHPRRLETQATHLLENPDAPSNSSHALRVTDSLGLLQPRGRDLKLCEPSLMFRRERVLGLVGYFDTVTKGADSEFRRRIQAAFHRPSDLVRPDAPLTLQRYRDATLTGEEIRPFWMHDSRIAYASAYPLWHAAITAGTTSPYRSTAVSPRPFPAPRDIVPGERGKEPLQLDVLFALDLVTRERDRRDFRALELRIRALAATGQRVGLAHLWGIGPKPLLPVHFDPRLQALVAEGVVQQVLTGTPVMAGRVVLPDPSALQFAASTPLPWLVGNVVAAARVPRALRHRGHVTWRRRDVVQRATELFGVTPMWADGRRRR</sequence>
<proteinExistence type="predicted"/>
<keyword evidence="4" id="KW-1185">Reference proteome</keyword>
<gene>
    <name evidence="3" type="ORF">PA27867_3546</name>
</gene>
<accession>A0A1B1BPK6</accession>
<dbReference type="EMBL" id="CP016282">
    <property type="protein sequence ID" value="ANP74468.1"/>
    <property type="molecule type" value="Genomic_DNA"/>
</dbReference>
<dbReference type="Gene3D" id="3.90.550.10">
    <property type="entry name" value="Spore Coat Polysaccharide Biosynthesis Protein SpsA, Chain A"/>
    <property type="match status" value="1"/>
</dbReference>
<evidence type="ECO:0000259" key="2">
    <source>
        <dbReference type="Pfam" id="PF00535"/>
    </source>
</evidence>
<dbReference type="InterPro" id="IPR050834">
    <property type="entry name" value="Glycosyltransf_2"/>
</dbReference>
<dbReference type="AlphaFoldDB" id="A0A1B1BPK6"/>
<dbReference type="PANTHER" id="PTHR43685:SF2">
    <property type="entry name" value="GLYCOSYLTRANSFERASE 2-LIKE DOMAIN-CONTAINING PROTEIN"/>
    <property type="match status" value="1"/>
</dbReference>
<evidence type="ECO:0000313" key="4">
    <source>
        <dbReference type="Proteomes" id="UP000092582"/>
    </source>
</evidence>
<feature type="region of interest" description="Disordered" evidence="1">
    <location>
        <begin position="1"/>
        <end position="44"/>
    </location>
</feature>
<dbReference type="InterPro" id="IPR001173">
    <property type="entry name" value="Glyco_trans_2-like"/>
</dbReference>
<dbReference type="Pfam" id="PF00535">
    <property type="entry name" value="Glycos_transf_2"/>
    <property type="match status" value="1"/>
</dbReference>
<reference evidence="3 4" key="1">
    <citation type="submission" date="2016-06" db="EMBL/GenBank/DDBJ databases">
        <title>Genome sequencing of Cryobacterium arcticum PAMC 27867.</title>
        <authorList>
            <person name="Lee J."/>
            <person name="Kim O.-S."/>
        </authorList>
    </citation>
    <scope>NUCLEOTIDE SEQUENCE [LARGE SCALE GENOMIC DNA]</scope>
    <source>
        <strain evidence="3 4">PAMC 27867</strain>
    </source>
</reference>
<dbReference type="SUPFAM" id="SSF53448">
    <property type="entry name" value="Nucleotide-diphospho-sugar transferases"/>
    <property type="match status" value="1"/>
</dbReference>
<dbReference type="KEGG" id="cart:PA27867_3546"/>
<feature type="compositionally biased region" description="Polar residues" evidence="1">
    <location>
        <begin position="1"/>
        <end position="14"/>
    </location>
</feature>
<organism evidence="3 4">
    <name type="scientific">Cryobacterium arcticum</name>
    <dbReference type="NCBI Taxonomy" id="670052"/>
    <lineage>
        <taxon>Bacteria</taxon>
        <taxon>Bacillati</taxon>
        <taxon>Actinomycetota</taxon>
        <taxon>Actinomycetes</taxon>
        <taxon>Micrococcales</taxon>
        <taxon>Microbacteriaceae</taxon>
        <taxon>Cryobacterium</taxon>
    </lineage>
</organism>
<dbReference type="PANTHER" id="PTHR43685">
    <property type="entry name" value="GLYCOSYLTRANSFERASE"/>
    <property type="match status" value="1"/>
</dbReference>
<dbReference type="RefSeq" id="WP_066598396.1">
    <property type="nucleotide sequence ID" value="NZ_CP016282.1"/>
</dbReference>
<name>A0A1B1BPK6_9MICO</name>
<evidence type="ECO:0000256" key="1">
    <source>
        <dbReference type="SAM" id="MobiDB-lite"/>
    </source>
</evidence>
<dbReference type="Proteomes" id="UP000092582">
    <property type="component" value="Chromosome 1"/>
</dbReference>
<dbReference type="OrthoDB" id="3171021at2"/>
<protein>
    <recommendedName>
        <fullName evidence="2">Glycosyltransferase 2-like domain-containing protein</fullName>
    </recommendedName>
</protein>
<feature type="domain" description="Glycosyltransferase 2-like" evidence="2">
    <location>
        <begin position="244"/>
        <end position="354"/>
    </location>
</feature>
<dbReference type="InterPro" id="IPR029044">
    <property type="entry name" value="Nucleotide-diphossugar_trans"/>
</dbReference>
<evidence type="ECO:0000313" key="3">
    <source>
        <dbReference type="EMBL" id="ANP74468.1"/>
    </source>
</evidence>
<dbReference type="STRING" id="670052.PA27867_3546"/>
<dbReference type="CDD" id="cd00761">
    <property type="entry name" value="Glyco_tranf_GTA_type"/>
    <property type="match status" value="1"/>
</dbReference>